<evidence type="ECO:0000256" key="1">
    <source>
        <dbReference type="SAM" id="MobiDB-lite"/>
    </source>
</evidence>
<accession>A0A9E7I7J0</accession>
<name>A0A9E7I7J0_9LILI</name>
<dbReference type="EMBL" id="CP097511">
    <property type="protein sequence ID" value="URE44072.1"/>
    <property type="molecule type" value="Genomic_DNA"/>
</dbReference>
<feature type="compositionally biased region" description="Polar residues" evidence="1">
    <location>
        <begin position="25"/>
        <end position="44"/>
    </location>
</feature>
<evidence type="ECO:0000313" key="2">
    <source>
        <dbReference type="EMBL" id="URE44072.1"/>
    </source>
</evidence>
<protein>
    <submittedName>
        <fullName evidence="2">Uncharacterized protein</fullName>
    </submittedName>
</protein>
<dbReference type="AlphaFoldDB" id="A0A9E7I7J0"/>
<feature type="region of interest" description="Disordered" evidence="1">
    <location>
        <begin position="23"/>
        <end position="46"/>
    </location>
</feature>
<proteinExistence type="predicted"/>
<evidence type="ECO:0000313" key="3">
    <source>
        <dbReference type="Proteomes" id="UP001055439"/>
    </source>
</evidence>
<dbReference type="Proteomes" id="UP001055439">
    <property type="component" value="Chromosome 9"/>
</dbReference>
<sequence>MLFLFVLHHQEDDTPAIEQRAMGETKNQNLNRRITNGDSHNSNKYGERQLGENRVVVIIAADVATKVYDNNELLLLVSKPK</sequence>
<reference evidence="2" key="1">
    <citation type="submission" date="2022-05" db="EMBL/GenBank/DDBJ databases">
        <title>The Musa troglodytarum L. genome provides insights into the mechanism of non-climacteric behaviour and enrichment of carotenoids.</title>
        <authorList>
            <person name="Wang J."/>
        </authorList>
    </citation>
    <scope>NUCLEOTIDE SEQUENCE</scope>
    <source>
        <tissue evidence="2">Leaf</tissue>
    </source>
</reference>
<organism evidence="2 3">
    <name type="scientific">Musa troglodytarum</name>
    <name type="common">fe'i banana</name>
    <dbReference type="NCBI Taxonomy" id="320322"/>
    <lineage>
        <taxon>Eukaryota</taxon>
        <taxon>Viridiplantae</taxon>
        <taxon>Streptophyta</taxon>
        <taxon>Embryophyta</taxon>
        <taxon>Tracheophyta</taxon>
        <taxon>Spermatophyta</taxon>
        <taxon>Magnoliopsida</taxon>
        <taxon>Liliopsida</taxon>
        <taxon>Zingiberales</taxon>
        <taxon>Musaceae</taxon>
        <taxon>Musa</taxon>
    </lineage>
</organism>
<keyword evidence="3" id="KW-1185">Reference proteome</keyword>
<gene>
    <name evidence="2" type="ORF">MUK42_13948</name>
</gene>